<proteinExistence type="predicted"/>
<sequence>MKVLRNLALPLFLTSGFALGIFLSKDSVFTTPGKIVLCLGFFAIIQIGMKIHQAYTHRRPK</sequence>
<protein>
    <submittedName>
        <fullName evidence="2">Uncharacterized protein</fullName>
    </submittedName>
</protein>
<evidence type="ECO:0000256" key="1">
    <source>
        <dbReference type="SAM" id="Phobius"/>
    </source>
</evidence>
<comment type="caution">
    <text evidence="2">The sequence shown here is derived from an EMBL/GenBank/DDBJ whole genome shotgun (WGS) entry which is preliminary data.</text>
</comment>
<keyword evidence="1" id="KW-0472">Membrane</keyword>
<reference evidence="2" key="1">
    <citation type="journal article" date="2015" name="Nature">
        <title>Complex archaea that bridge the gap between prokaryotes and eukaryotes.</title>
        <authorList>
            <person name="Spang A."/>
            <person name="Saw J.H."/>
            <person name="Jorgensen S.L."/>
            <person name="Zaremba-Niedzwiedzka K."/>
            <person name="Martijn J."/>
            <person name="Lind A.E."/>
            <person name="van Eijk R."/>
            <person name="Schleper C."/>
            <person name="Guy L."/>
            <person name="Ettema T.J."/>
        </authorList>
    </citation>
    <scope>NUCLEOTIDE SEQUENCE</scope>
</reference>
<keyword evidence="1" id="KW-0812">Transmembrane</keyword>
<keyword evidence="1" id="KW-1133">Transmembrane helix</keyword>
<feature type="transmembrane region" description="Helical" evidence="1">
    <location>
        <begin position="34"/>
        <end position="51"/>
    </location>
</feature>
<evidence type="ECO:0000313" key="2">
    <source>
        <dbReference type="EMBL" id="KKM84293.1"/>
    </source>
</evidence>
<organism evidence="2">
    <name type="scientific">marine sediment metagenome</name>
    <dbReference type="NCBI Taxonomy" id="412755"/>
    <lineage>
        <taxon>unclassified sequences</taxon>
        <taxon>metagenomes</taxon>
        <taxon>ecological metagenomes</taxon>
    </lineage>
</organism>
<accession>A0A0F9KR66</accession>
<dbReference type="EMBL" id="LAZR01007589">
    <property type="protein sequence ID" value="KKM84293.1"/>
    <property type="molecule type" value="Genomic_DNA"/>
</dbReference>
<gene>
    <name evidence="2" type="ORF">LCGC14_1300560</name>
</gene>
<name>A0A0F9KR66_9ZZZZ</name>
<dbReference type="AlphaFoldDB" id="A0A0F9KR66"/>